<keyword evidence="2" id="KW-1185">Reference proteome</keyword>
<evidence type="ECO:0000313" key="1">
    <source>
        <dbReference type="EMBL" id="KNC23862.1"/>
    </source>
</evidence>
<name>A0A0L0BUZ5_LUCCU</name>
<protein>
    <submittedName>
        <fullName evidence="1">Uncharacterized protein</fullName>
    </submittedName>
</protein>
<gene>
    <name evidence="1" type="ORF">FF38_05612</name>
</gene>
<dbReference type="EMBL" id="JRES01001294">
    <property type="protein sequence ID" value="KNC23862.1"/>
    <property type="molecule type" value="Genomic_DNA"/>
</dbReference>
<dbReference type="AlphaFoldDB" id="A0A0L0BUZ5"/>
<accession>A0A0L0BUZ5</accession>
<dbReference type="Proteomes" id="UP000037069">
    <property type="component" value="Unassembled WGS sequence"/>
</dbReference>
<proteinExistence type="predicted"/>
<sequence>MVSILTKDIRIGEHNRLNSGLGGFRQIWLNIEVEVSIRIRDSDKGEHNSGPRVAKTKVYFSKRLSCTDTETDMMSHSFSKRLRCTETETDMMSHSPGLRLLEIRYQMGEIFDYTSAPITTYDEVAEWLRRWTANPMCFARVGSNPILVENDFCFKEIPE</sequence>
<comment type="caution">
    <text evidence="1">The sequence shown here is derived from an EMBL/GenBank/DDBJ whole genome shotgun (WGS) entry which is preliminary data.</text>
</comment>
<organism evidence="1 2">
    <name type="scientific">Lucilia cuprina</name>
    <name type="common">Green bottle fly</name>
    <name type="synonym">Australian sheep blowfly</name>
    <dbReference type="NCBI Taxonomy" id="7375"/>
    <lineage>
        <taxon>Eukaryota</taxon>
        <taxon>Metazoa</taxon>
        <taxon>Ecdysozoa</taxon>
        <taxon>Arthropoda</taxon>
        <taxon>Hexapoda</taxon>
        <taxon>Insecta</taxon>
        <taxon>Pterygota</taxon>
        <taxon>Neoptera</taxon>
        <taxon>Endopterygota</taxon>
        <taxon>Diptera</taxon>
        <taxon>Brachycera</taxon>
        <taxon>Muscomorpha</taxon>
        <taxon>Oestroidea</taxon>
        <taxon>Calliphoridae</taxon>
        <taxon>Luciliinae</taxon>
        <taxon>Lucilia</taxon>
    </lineage>
</organism>
<reference evidence="1 2" key="1">
    <citation type="journal article" date="2015" name="Nat. Commun.">
        <title>Lucilia cuprina genome unlocks parasitic fly biology to underpin future interventions.</title>
        <authorList>
            <person name="Anstead C.A."/>
            <person name="Korhonen P.K."/>
            <person name="Young N.D."/>
            <person name="Hall R.S."/>
            <person name="Jex A.R."/>
            <person name="Murali S.C."/>
            <person name="Hughes D.S."/>
            <person name="Lee S.F."/>
            <person name="Perry T."/>
            <person name="Stroehlein A.J."/>
            <person name="Ansell B.R."/>
            <person name="Breugelmans B."/>
            <person name="Hofmann A."/>
            <person name="Qu J."/>
            <person name="Dugan S."/>
            <person name="Lee S.L."/>
            <person name="Chao H."/>
            <person name="Dinh H."/>
            <person name="Han Y."/>
            <person name="Doddapaneni H.V."/>
            <person name="Worley K.C."/>
            <person name="Muzny D.M."/>
            <person name="Ioannidis P."/>
            <person name="Waterhouse R.M."/>
            <person name="Zdobnov E.M."/>
            <person name="James P.J."/>
            <person name="Bagnall N.H."/>
            <person name="Kotze A.C."/>
            <person name="Gibbs R.A."/>
            <person name="Richards S."/>
            <person name="Batterham P."/>
            <person name="Gasser R.B."/>
        </authorList>
    </citation>
    <scope>NUCLEOTIDE SEQUENCE [LARGE SCALE GENOMIC DNA]</scope>
    <source>
        <strain evidence="1 2">LS</strain>
        <tissue evidence="1">Full body</tissue>
    </source>
</reference>
<evidence type="ECO:0000313" key="2">
    <source>
        <dbReference type="Proteomes" id="UP000037069"/>
    </source>
</evidence>